<feature type="signal peptide" evidence="1">
    <location>
        <begin position="1"/>
        <end position="27"/>
    </location>
</feature>
<gene>
    <name evidence="2" type="ORF">EXZ73_15965</name>
    <name evidence="3" type="ORF">GYS09_14330</name>
    <name evidence="4" type="ORF">GYX23_14190</name>
    <name evidence="5" type="ORF">GYY14_15230</name>
</gene>
<organism evidence="2 6">
    <name type="scientific">Listeria monocytogenes</name>
    <dbReference type="NCBI Taxonomy" id="1639"/>
    <lineage>
        <taxon>Bacteria</taxon>
        <taxon>Bacillati</taxon>
        <taxon>Bacillota</taxon>
        <taxon>Bacilli</taxon>
        <taxon>Bacillales</taxon>
        <taxon>Listeriaceae</taxon>
        <taxon>Listeria</taxon>
    </lineage>
</organism>
<protein>
    <submittedName>
        <fullName evidence="2">Uncharacterized protein</fullName>
    </submittedName>
</protein>
<comment type="caution">
    <text evidence="2">The sequence shown here is derived from an EMBL/GenBank/DDBJ whole genome shotgun (WGS) entry which is preliminary data.</text>
</comment>
<reference evidence="3" key="3">
    <citation type="submission" date="2020-01" db="EMBL/GenBank/DDBJ databases">
        <authorList>
            <consortium name="NCBI Pathogen Detection Project"/>
        </authorList>
    </citation>
    <scope>NUCLEOTIDE SEQUENCE</scope>
    <source>
        <strain evidence="3">CFIAFB20100120</strain>
        <strain evidence="5">CFIAFB20170037</strain>
        <strain evidence="4">CFIAFB20170045</strain>
    </source>
</reference>
<evidence type="ECO:0000313" key="8">
    <source>
        <dbReference type="Proteomes" id="UP000844415"/>
    </source>
</evidence>
<dbReference type="EMBL" id="AAANYN010000055">
    <property type="protein sequence ID" value="EAD5775767.1"/>
    <property type="molecule type" value="Genomic_DNA"/>
</dbReference>
<dbReference type="EMBL" id="DAAIJL010000018">
    <property type="protein sequence ID" value="HAB8558463.1"/>
    <property type="molecule type" value="Genomic_DNA"/>
</dbReference>
<evidence type="ECO:0000313" key="2">
    <source>
        <dbReference type="EMBL" id="EAD5775767.1"/>
    </source>
</evidence>
<evidence type="ECO:0000313" key="5">
    <source>
        <dbReference type="EMBL" id="HAC0276718.1"/>
    </source>
</evidence>
<evidence type="ECO:0000313" key="4">
    <source>
        <dbReference type="EMBL" id="HAC0014140.1"/>
    </source>
</evidence>
<name>A0A456VZF7_LISMN</name>
<dbReference type="EMBL" id="DAAJFY010000018">
    <property type="protein sequence ID" value="HAC0276718.1"/>
    <property type="molecule type" value="Genomic_DNA"/>
</dbReference>
<evidence type="ECO:0000256" key="1">
    <source>
        <dbReference type="SAM" id="SignalP"/>
    </source>
</evidence>
<evidence type="ECO:0000313" key="3">
    <source>
        <dbReference type="EMBL" id="HAB8558463.1"/>
    </source>
</evidence>
<dbReference type="Proteomes" id="UP000842809">
    <property type="component" value="Unassembled WGS sequence"/>
</dbReference>
<accession>A0A456VZF7</accession>
<sequence>MKSIFKVLLVNSLLFAGVFFVATDVNASVVHDISPSQSSTQGQPVNFDNIQDINDVVKLIDEYYYGYGNEGISLRAAPGTKWGEGTVEYIGQGSQLVTNYFWVKGSSMSSLNVVGNAQRKAVIAKYGSVNNNTSYKMKTQQKINMSPQTQGYVTVSAQAWCYGRD</sequence>
<evidence type="ECO:0000313" key="6">
    <source>
        <dbReference type="Proteomes" id="UP000376505"/>
    </source>
</evidence>
<dbReference type="EMBL" id="DAAJCS010000013">
    <property type="protein sequence ID" value="HAC0014140.1"/>
    <property type="molecule type" value="Genomic_DNA"/>
</dbReference>
<feature type="chain" id="PRO_5042717294" evidence="1">
    <location>
        <begin position="28"/>
        <end position="165"/>
    </location>
</feature>
<keyword evidence="1" id="KW-0732">Signal</keyword>
<dbReference type="Proteomes" id="UP000841146">
    <property type="component" value="Unassembled WGS sequence"/>
</dbReference>
<proteinExistence type="predicted"/>
<dbReference type="AlphaFoldDB" id="A0A456VZF7"/>
<dbReference type="Proteomes" id="UP000844415">
    <property type="component" value="Unassembled WGS sequence"/>
</dbReference>
<evidence type="ECO:0000313" key="7">
    <source>
        <dbReference type="Proteomes" id="UP000841146"/>
    </source>
</evidence>
<dbReference type="Proteomes" id="UP000376505">
    <property type="component" value="Unassembled WGS sequence"/>
</dbReference>
<reference evidence="2 6" key="2">
    <citation type="submission" date="2019-02" db="EMBL/GenBank/DDBJ databases">
        <authorList>
            <consortium name="GenomeTrakr: Next Generation Sequencing Network for Food Pathogen Tracability"/>
        </authorList>
    </citation>
    <scope>NUCLEOTIDE SEQUENCE [LARGE SCALE GENOMIC DNA]</scope>
    <source>
        <strain evidence="2 6">FSIS31901579</strain>
    </source>
</reference>
<reference evidence="7 8" key="1">
    <citation type="journal article" date="2018" name="Genome Biol.">
        <title>SKESA: strategic k-mer extension for scrupulous assemblies.</title>
        <authorList>
            <person name="Souvorov A."/>
            <person name="Agarwala R."/>
            <person name="Lipman D.J."/>
        </authorList>
    </citation>
    <scope>NUCLEOTIDE SEQUENCE [LARGE SCALE GENOMIC DNA]</scope>
    <source>
        <strain evidence="3 8">CFIAFB20100120</strain>
        <strain evidence="5">CFIAFB20170037</strain>
        <strain evidence="4 7">CFIAFB20170045</strain>
    </source>
</reference>
<dbReference type="RefSeq" id="WP_069027555.1">
    <property type="nucleotide sequence ID" value="NZ_CP168912.1"/>
</dbReference>